<comment type="subcellular location">
    <subcellularLocation>
        <location evidence="1 9">Golgi apparatus membrane</location>
        <topology evidence="1 9">Single-pass type II membrane protein</topology>
    </subcellularLocation>
</comment>
<dbReference type="AlphaFoldDB" id="A0A2G8LIH7"/>
<keyword evidence="9" id="KW-0119">Carbohydrate metabolism</keyword>
<evidence type="ECO:0000313" key="10">
    <source>
        <dbReference type="EMBL" id="PIK60057.1"/>
    </source>
</evidence>
<dbReference type="GO" id="GO:0016051">
    <property type="term" value="P:carbohydrate biosynthetic process"/>
    <property type="evidence" value="ECO:0007669"/>
    <property type="project" value="InterPro"/>
</dbReference>
<keyword evidence="9" id="KW-0735">Signal-anchor</keyword>
<dbReference type="GO" id="GO:0008146">
    <property type="term" value="F:sulfotransferase activity"/>
    <property type="evidence" value="ECO:0007669"/>
    <property type="project" value="InterPro"/>
</dbReference>
<dbReference type="InterPro" id="IPR018011">
    <property type="entry name" value="Carb_sulfotrans_8-10"/>
</dbReference>
<name>A0A2G8LIH7_STIJA</name>
<dbReference type="OrthoDB" id="2019940at2759"/>
<evidence type="ECO:0000256" key="3">
    <source>
        <dbReference type="ARBA" id="ARBA00022679"/>
    </source>
</evidence>
<evidence type="ECO:0000256" key="8">
    <source>
        <dbReference type="ARBA" id="ARBA00023180"/>
    </source>
</evidence>
<keyword evidence="11" id="KW-1185">Reference proteome</keyword>
<dbReference type="GO" id="GO:0000139">
    <property type="term" value="C:Golgi membrane"/>
    <property type="evidence" value="ECO:0007669"/>
    <property type="project" value="UniProtKB-SubCell"/>
</dbReference>
<dbReference type="Proteomes" id="UP000230750">
    <property type="component" value="Unassembled WGS sequence"/>
</dbReference>
<evidence type="ECO:0000313" key="11">
    <source>
        <dbReference type="Proteomes" id="UP000230750"/>
    </source>
</evidence>
<sequence>MMNSNWVLSDFDRDGRERRLKEYKKVVFVRNPMVRVLSAYLSKLKNFRDLQRHWEYAFGVDILRKYRPNSTHVVQEALSIPFSQRPFLNVTFAEFIQFITDRETNITLTDLTDHWLPQHIVSHVCEIGYDFIGKYENLAVEAPFVLEWLGLTSITTFPDIHESNAVFQMANEYLNVPVGHLQALLEYYSQDMEFFGYDAIDDFYENFNETLRLQMMSTIPR</sequence>
<evidence type="ECO:0000256" key="1">
    <source>
        <dbReference type="ARBA" id="ARBA00004323"/>
    </source>
</evidence>
<dbReference type="EMBL" id="MRZV01000067">
    <property type="protein sequence ID" value="PIK60057.1"/>
    <property type="molecule type" value="Genomic_DNA"/>
</dbReference>
<comment type="caution">
    <text evidence="10">The sequence shown here is derived from an EMBL/GenBank/DDBJ whole genome shotgun (WGS) entry which is preliminary data.</text>
</comment>
<dbReference type="EC" id="2.8.2.-" evidence="9"/>
<evidence type="ECO:0000256" key="6">
    <source>
        <dbReference type="ARBA" id="ARBA00023034"/>
    </source>
</evidence>
<dbReference type="STRING" id="307972.A0A2G8LIH7"/>
<accession>A0A2G8LIH7</accession>
<dbReference type="PANTHER" id="PTHR12137:SF54">
    <property type="entry name" value="CARBOHYDRATE SULFOTRANSFERASE"/>
    <property type="match status" value="1"/>
</dbReference>
<proteinExistence type="inferred from homology"/>
<evidence type="ECO:0000256" key="9">
    <source>
        <dbReference type="RuleBase" id="RU364020"/>
    </source>
</evidence>
<evidence type="ECO:0000256" key="5">
    <source>
        <dbReference type="ARBA" id="ARBA00022989"/>
    </source>
</evidence>
<reference evidence="10 11" key="1">
    <citation type="journal article" date="2017" name="PLoS Biol.">
        <title>The sea cucumber genome provides insights into morphological evolution and visceral regeneration.</title>
        <authorList>
            <person name="Zhang X."/>
            <person name="Sun L."/>
            <person name="Yuan J."/>
            <person name="Sun Y."/>
            <person name="Gao Y."/>
            <person name="Zhang L."/>
            <person name="Li S."/>
            <person name="Dai H."/>
            <person name="Hamel J.F."/>
            <person name="Liu C."/>
            <person name="Yu Y."/>
            <person name="Liu S."/>
            <person name="Lin W."/>
            <person name="Guo K."/>
            <person name="Jin S."/>
            <person name="Xu P."/>
            <person name="Storey K.B."/>
            <person name="Huan P."/>
            <person name="Zhang T."/>
            <person name="Zhou Y."/>
            <person name="Zhang J."/>
            <person name="Lin C."/>
            <person name="Li X."/>
            <person name="Xing L."/>
            <person name="Huo D."/>
            <person name="Sun M."/>
            <person name="Wang L."/>
            <person name="Mercier A."/>
            <person name="Li F."/>
            <person name="Yang H."/>
            <person name="Xiang J."/>
        </authorList>
    </citation>
    <scope>NUCLEOTIDE SEQUENCE [LARGE SCALE GENOMIC DNA]</scope>
    <source>
        <strain evidence="10">Shaxun</strain>
        <tissue evidence="10">Muscle</tissue>
    </source>
</reference>
<dbReference type="PANTHER" id="PTHR12137">
    <property type="entry name" value="CARBOHYDRATE SULFOTRANSFERASE"/>
    <property type="match status" value="1"/>
</dbReference>
<keyword evidence="8 9" id="KW-0325">Glycoprotein</keyword>
<dbReference type="InterPro" id="IPR005331">
    <property type="entry name" value="Sulfotransferase"/>
</dbReference>
<keyword evidence="7" id="KW-0472">Membrane</keyword>
<evidence type="ECO:0000256" key="7">
    <source>
        <dbReference type="ARBA" id="ARBA00023136"/>
    </source>
</evidence>
<keyword evidence="4" id="KW-0812">Transmembrane</keyword>
<keyword evidence="3 9" id="KW-0808">Transferase</keyword>
<organism evidence="10 11">
    <name type="scientific">Stichopus japonicus</name>
    <name type="common">Sea cucumber</name>
    <dbReference type="NCBI Taxonomy" id="307972"/>
    <lineage>
        <taxon>Eukaryota</taxon>
        <taxon>Metazoa</taxon>
        <taxon>Echinodermata</taxon>
        <taxon>Eleutherozoa</taxon>
        <taxon>Echinozoa</taxon>
        <taxon>Holothuroidea</taxon>
        <taxon>Aspidochirotacea</taxon>
        <taxon>Aspidochirotida</taxon>
        <taxon>Stichopodidae</taxon>
        <taxon>Apostichopus</taxon>
    </lineage>
</organism>
<dbReference type="Pfam" id="PF03567">
    <property type="entry name" value="Sulfotransfer_2"/>
    <property type="match status" value="1"/>
</dbReference>
<gene>
    <name evidence="10" type="ORF">BSL78_03055</name>
</gene>
<protein>
    <recommendedName>
        <fullName evidence="9">Carbohydrate sulfotransferase</fullName>
        <ecNumber evidence="9">2.8.2.-</ecNumber>
    </recommendedName>
</protein>
<keyword evidence="5" id="KW-1133">Transmembrane helix</keyword>
<keyword evidence="6 9" id="KW-0333">Golgi apparatus</keyword>
<comment type="similarity">
    <text evidence="2 9">Belongs to the sulfotransferase 2 family.</text>
</comment>
<evidence type="ECO:0000256" key="4">
    <source>
        <dbReference type="ARBA" id="ARBA00022692"/>
    </source>
</evidence>
<evidence type="ECO:0000256" key="2">
    <source>
        <dbReference type="ARBA" id="ARBA00006339"/>
    </source>
</evidence>